<keyword evidence="1" id="KW-0175">Coiled coil</keyword>
<keyword evidence="4" id="KW-1185">Reference proteome</keyword>
<feature type="coiled-coil region" evidence="1">
    <location>
        <begin position="852"/>
        <end position="886"/>
    </location>
</feature>
<dbReference type="RefSeq" id="WP_269254310.1">
    <property type="nucleotide sequence ID" value="NZ_JAKHPU010000001.1"/>
</dbReference>
<evidence type="ECO:0000256" key="1">
    <source>
        <dbReference type="SAM" id="Coils"/>
    </source>
</evidence>
<sequence>MENLNLDVNKKRELTTPIRLRQRDKNSHTIHASIFDHGVTYDLSKKSVQFNASKPDGTIIQQSASVTGNVIEYTLPEQATAVTGKVKCYFSILDSSGNVVDSTATFYLEVEDAINLTAGSKSYIESIDAIKSNFESKVATINAQLDKVQQDLNNKNASGQDVLNRINKIKSDAESALAKLNSDAQATLSGIDSKITSLVNDKWNTKSEDLDTKYNSHIKELDGSWNTLRDKALQQSNEITNKNNQASSLIASITNTKDDAEKALEKLRNDASTTLSNLEKSANSLVAQAVADSEARIAGNLIDPNLNNWTKSDVAQQAFKSINFDGTTNSIAYQGVSGTEMIWTKLNLELYKHYKLRFRFTPKSDIRDLQNGTNDKIKIAIWRTLPGIGPWGGEQGTPNLTSQIKDIAINQDKFYEVGFYSDNAKELYFAFNFHNVRDDVAYNFEINSISVVNIDNTIQSLADSSYSRKFGASGDDLFSYKNNHEIRIYDNVSDVKNKPSGASNWFVAVIDTVRNSWGNIKIFCPGVGSWQIDLTAGNWNSWFTLFDSRNAYSKSEIDKSFVKSVQGVKPDGNGNINLPNQNVAFSFDSSTSEPNMRMTSYLNYWPVDQNAIKDVLKNQLPNKYAGKNIVNISNPMFYSTQSVDDFTAMGSPNKTQTLTVYRSDFNAKDDGKPGLANYSQGIIFGAWTERGVLSISNREHKARIAGGTYPGEPNGLPVWSEDIAWKSDFANYYNKSEIDVKVNISDSLSRGLIDQGTTWQQIFGNDALNTNTGHLTVFKNSSNDYRPYIYGYSASGIAFGAGDTRGILSVRWDQPGIMIAGGNGTGPKWARELAIKDDFANYYNKSETDTKTNNLQTQVSTLQNRCESLETQLTVLRNQMNNLLSVINVSNGTAIVNGTLTINGQIQSKYGGTDQYVSYAPNGTRRGYFGFYDGGDFVTRKG</sequence>
<evidence type="ECO:0000259" key="2">
    <source>
        <dbReference type="Pfam" id="PF10651"/>
    </source>
</evidence>
<organism evidence="3 4">
    <name type="scientific">Lactobacillus mulieris</name>
    <dbReference type="NCBI Taxonomy" id="2508708"/>
    <lineage>
        <taxon>Bacteria</taxon>
        <taxon>Bacillati</taxon>
        <taxon>Bacillota</taxon>
        <taxon>Bacilli</taxon>
        <taxon>Lactobacillales</taxon>
        <taxon>Lactobacillaceae</taxon>
        <taxon>Lactobacillus</taxon>
    </lineage>
</organism>
<dbReference type="EMBL" id="JAKHPW010000001">
    <property type="protein sequence ID" value="MCZ3621389.1"/>
    <property type="molecule type" value="Genomic_DNA"/>
</dbReference>
<evidence type="ECO:0000313" key="3">
    <source>
        <dbReference type="EMBL" id="MCZ3621389.1"/>
    </source>
</evidence>
<dbReference type="Gene3D" id="2.60.40.3350">
    <property type="match status" value="1"/>
</dbReference>
<dbReference type="InterPro" id="IPR018913">
    <property type="entry name" value="BppU_N"/>
</dbReference>
<gene>
    <name evidence="3" type="ORF">L2772_00720</name>
</gene>
<dbReference type="Pfam" id="PF10651">
    <property type="entry name" value="BppU_N"/>
    <property type="match status" value="1"/>
</dbReference>
<proteinExistence type="predicted"/>
<comment type="caution">
    <text evidence="3">The sequence shown here is derived from an EMBL/GenBank/DDBJ whole genome shotgun (WGS) entry which is preliminary data.</text>
</comment>
<feature type="coiled-coil region" evidence="1">
    <location>
        <begin position="250"/>
        <end position="277"/>
    </location>
</feature>
<protein>
    <submittedName>
        <fullName evidence="3">BppU family phage baseplate upper protein</fullName>
    </submittedName>
</protein>
<name>A0ABT4K0I9_9LACO</name>
<feature type="domain" description="BppU N-terminal" evidence="2">
    <location>
        <begin position="3"/>
        <end position="135"/>
    </location>
</feature>
<feature type="coiled-coil region" evidence="1">
    <location>
        <begin position="131"/>
        <end position="183"/>
    </location>
</feature>
<evidence type="ECO:0000313" key="4">
    <source>
        <dbReference type="Proteomes" id="UP001211420"/>
    </source>
</evidence>
<reference evidence="3 4" key="1">
    <citation type="submission" date="2022-01" db="EMBL/GenBank/DDBJ databases">
        <title>VMRC isolate genome collection.</title>
        <authorList>
            <person name="France M."/>
            <person name="Rutt L."/>
            <person name="Humphrys M."/>
            <person name="Ravel J."/>
        </authorList>
    </citation>
    <scope>NUCLEOTIDE SEQUENCE [LARGE SCALE GENOMIC DNA]</scope>
    <source>
        <strain evidence="3 4">C0172B4</strain>
    </source>
</reference>
<dbReference type="Proteomes" id="UP001211420">
    <property type="component" value="Unassembled WGS sequence"/>
</dbReference>
<accession>A0ABT4K0I9</accession>